<evidence type="ECO:0000256" key="4">
    <source>
        <dbReference type="ARBA" id="ARBA00022692"/>
    </source>
</evidence>
<dbReference type="GO" id="GO:0045259">
    <property type="term" value="C:proton-transporting ATP synthase complex"/>
    <property type="evidence" value="ECO:0007669"/>
    <property type="project" value="UniProtKB-KW"/>
</dbReference>
<sequence length="100" mass="11145">EELEQIRATSRERAEAERENLIADANATAERIRSDATAAIDQELRRSRDLLRDEAADLAVELAENLLRDRVTAEDRERLVSEFIERIESASAPSGAGPGR</sequence>
<dbReference type="GO" id="GO:0015078">
    <property type="term" value="F:proton transmembrane transporter activity"/>
    <property type="evidence" value="ECO:0007669"/>
    <property type="project" value="InterPro"/>
</dbReference>
<evidence type="ECO:0000256" key="3">
    <source>
        <dbReference type="ARBA" id="ARBA00022547"/>
    </source>
</evidence>
<comment type="caution">
    <text evidence="10">The sequence shown here is derived from an EMBL/GenBank/DDBJ whole genome shotgun (WGS) entry which is preliminary data.</text>
</comment>
<evidence type="ECO:0000313" key="10">
    <source>
        <dbReference type="EMBL" id="GAG46290.1"/>
    </source>
</evidence>
<evidence type="ECO:0000256" key="1">
    <source>
        <dbReference type="ARBA" id="ARBA00004167"/>
    </source>
</evidence>
<keyword evidence="2" id="KW-0813">Transport</keyword>
<evidence type="ECO:0000256" key="5">
    <source>
        <dbReference type="ARBA" id="ARBA00022781"/>
    </source>
</evidence>
<keyword evidence="8" id="KW-0472">Membrane</keyword>
<dbReference type="Pfam" id="PF00430">
    <property type="entry name" value="ATP-synt_B"/>
    <property type="match status" value="1"/>
</dbReference>
<organism evidence="10">
    <name type="scientific">marine sediment metagenome</name>
    <dbReference type="NCBI Taxonomy" id="412755"/>
    <lineage>
        <taxon>unclassified sequences</taxon>
        <taxon>metagenomes</taxon>
        <taxon>ecological metagenomes</taxon>
    </lineage>
</organism>
<dbReference type="CDD" id="cd06503">
    <property type="entry name" value="ATP-synt_Fo_b"/>
    <property type="match status" value="1"/>
</dbReference>
<dbReference type="EMBL" id="BARS01056843">
    <property type="protein sequence ID" value="GAG46290.1"/>
    <property type="molecule type" value="Genomic_DNA"/>
</dbReference>
<keyword evidence="3" id="KW-0138">CF(0)</keyword>
<gene>
    <name evidence="10" type="ORF">S01H1_83571</name>
</gene>
<proteinExistence type="predicted"/>
<evidence type="ECO:0000256" key="7">
    <source>
        <dbReference type="ARBA" id="ARBA00023065"/>
    </source>
</evidence>
<keyword evidence="4" id="KW-0812">Transmembrane</keyword>
<evidence type="ECO:0000256" key="6">
    <source>
        <dbReference type="ARBA" id="ARBA00022989"/>
    </source>
</evidence>
<keyword evidence="7" id="KW-0406">Ion transport</keyword>
<keyword evidence="5" id="KW-0375">Hydrogen ion transport</keyword>
<dbReference type="AlphaFoldDB" id="X0XSR4"/>
<accession>X0XSR4</accession>
<dbReference type="InterPro" id="IPR002146">
    <property type="entry name" value="ATP_synth_b/b'su_bac/chlpt"/>
</dbReference>
<comment type="subcellular location">
    <subcellularLocation>
        <location evidence="1">Membrane</location>
        <topology evidence="1">Single-pass membrane protein</topology>
    </subcellularLocation>
</comment>
<evidence type="ECO:0000256" key="2">
    <source>
        <dbReference type="ARBA" id="ARBA00022448"/>
    </source>
</evidence>
<reference evidence="10" key="1">
    <citation type="journal article" date="2014" name="Front. Microbiol.">
        <title>High frequency of phylogenetically diverse reductive dehalogenase-homologous genes in deep subseafloor sedimentary metagenomes.</title>
        <authorList>
            <person name="Kawai M."/>
            <person name="Futagami T."/>
            <person name="Toyoda A."/>
            <person name="Takaki Y."/>
            <person name="Nishi S."/>
            <person name="Hori S."/>
            <person name="Arai W."/>
            <person name="Tsubouchi T."/>
            <person name="Morono Y."/>
            <person name="Uchiyama I."/>
            <person name="Ito T."/>
            <person name="Fujiyama A."/>
            <person name="Inagaki F."/>
            <person name="Takami H."/>
        </authorList>
    </citation>
    <scope>NUCLEOTIDE SEQUENCE</scope>
    <source>
        <strain evidence="10">Expedition CK06-06</strain>
    </source>
</reference>
<evidence type="ECO:0000256" key="9">
    <source>
        <dbReference type="ARBA" id="ARBA00025198"/>
    </source>
</evidence>
<dbReference type="GO" id="GO:0015986">
    <property type="term" value="P:proton motive force-driven ATP synthesis"/>
    <property type="evidence" value="ECO:0007669"/>
    <property type="project" value="InterPro"/>
</dbReference>
<feature type="non-terminal residue" evidence="10">
    <location>
        <position position="1"/>
    </location>
</feature>
<name>X0XSR4_9ZZZZ</name>
<comment type="function">
    <text evidence="9">F(1)F(0) ATP synthase produces ATP from ADP in the presence of a proton or sodium gradient. F-type ATPases consist of two structural domains, F(1) containing the extramembraneous catalytic core and F(0) containing the membrane proton channel, linked together by a central stalk and a peripheral stalk. During catalysis, ATP synthesis in the catalytic domain of F(1) is coupled via a rotary mechanism of the central stalk subunits to proton translocation.</text>
</comment>
<protein>
    <submittedName>
        <fullName evidence="10">Uncharacterized protein</fullName>
    </submittedName>
</protein>
<keyword evidence="6" id="KW-1133">Transmembrane helix</keyword>
<evidence type="ECO:0000256" key="8">
    <source>
        <dbReference type="ARBA" id="ARBA00023136"/>
    </source>
</evidence>